<keyword evidence="2" id="KW-1185">Reference proteome</keyword>
<comment type="caution">
    <text evidence="1">The sequence shown here is derived from an EMBL/GenBank/DDBJ whole genome shotgun (WGS) entry which is preliminary data.</text>
</comment>
<dbReference type="OrthoDB" id="573404at2"/>
<dbReference type="EMBL" id="JJML01000053">
    <property type="protein sequence ID" value="KGF71749.1"/>
    <property type="molecule type" value="Genomic_DNA"/>
</dbReference>
<reference evidence="1 2" key="1">
    <citation type="journal article" date="2014" name="Mol. Ecol.">
        <title>Evolution of Synechococcus.</title>
        <authorList>
            <person name="Dvorak P."/>
            <person name="Casamatta D."/>
            <person name="Hasler P."/>
            <person name="Poulickova A."/>
            <person name="Ondrej V."/>
            <person name="Sanges R."/>
        </authorList>
    </citation>
    <scope>NUCLEOTIDE SEQUENCE [LARGE SCALE GENOMIC DNA]</scope>
    <source>
        <strain evidence="1 2">CAUP A 1101</strain>
    </source>
</reference>
<organism evidence="1 2">
    <name type="scientific">Neosynechococcus sphagnicola sy1</name>
    <dbReference type="NCBI Taxonomy" id="1497020"/>
    <lineage>
        <taxon>Bacteria</taxon>
        <taxon>Bacillati</taxon>
        <taxon>Cyanobacteriota</taxon>
        <taxon>Cyanophyceae</taxon>
        <taxon>Neosynechococcales</taxon>
        <taxon>Neosynechococcaceae</taxon>
        <taxon>Neosynechococcus</taxon>
    </lineage>
</organism>
<evidence type="ECO:0000313" key="1">
    <source>
        <dbReference type="EMBL" id="KGF71749.1"/>
    </source>
</evidence>
<dbReference type="RefSeq" id="WP_036535898.1">
    <property type="nucleotide sequence ID" value="NZ_JJML01000053.1"/>
</dbReference>
<name>A0A098TI07_9CYAN</name>
<gene>
    <name evidence="1" type="ORF">DO97_15850</name>
</gene>
<proteinExistence type="predicted"/>
<sequence length="144" mass="16081">MKATRLALLFMEEPLDQALAVDVLAAALQMDAQESGDLLEFLAKKLEQALPQSITITRRGRFLSNKKPVQEIVVRFDDYHYLIVREKQGFLTAKVMKLVRGVVLKTTIIPIEQWTEEIAQQLAILAARSGKTRTALSKFVLGGG</sequence>
<protein>
    <submittedName>
        <fullName evidence="1">Uncharacterized protein</fullName>
    </submittedName>
</protein>
<dbReference type="AlphaFoldDB" id="A0A098TI07"/>
<dbReference type="Proteomes" id="UP000030170">
    <property type="component" value="Unassembled WGS sequence"/>
</dbReference>
<evidence type="ECO:0000313" key="2">
    <source>
        <dbReference type="Proteomes" id="UP000030170"/>
    </source>
</evidence>
<accession>A0A098TI07</accession>